<evidence type="ECO:0000313" key="2">
    <source>
        <dbReference type="Proteomes" id="UP000734343"/>
    </source>
</evidence>
<accession>A0ABS6LV94</accession>
<dbReference type="Proteomes" id="UP000734343">
    <property type="component" value="Unassembled WGS sequence"/>
</dbReference>
<name>A0ABS6LV94_9GAMM</name>
<comment type="caution">
    <text evidence="1">The sequence shown here is derived from an EMBL/GenBank/DDBJ whole genome shotgun (WGS) entry which is preliminary data.</text>
</comment>
<proteinExistence type="predicted"/>
<protein>
    <recommendedName>
        <fullName evidence="3">Peptidase C58 YopT-type domain-containing protein</fullName>
    </recommendedName>
</protein>
<organism evidence="1 2">
    <name type="scientific">Rahnella bonaserana</name>
    <dbReference type="NCBI Taxonomy" id="2816248"/>
    <lineage>
        <taxon>Bacteria</taxon>
        <taxon>Pseudomonadati</taxon>
        <taxon>Pseudomonadota</taxon>
        <taxon>Gammaproteobacteria</taxon>
        <taxon>Enterobacterales</taxon>
        <taxon>Yersiniaceae</taxon>
        <taxon>Rahnella</taxon>
    </lineage>
</organism>
<dbReference type="EMBL" id="JAFMOW010000062">
    <property type="protein sequence ID" value="MBU9856018.1"/>
    <property type="molecule type" value="Genomic_DNA"/>
</dbReference>
<evidence type="ECO:0008006" key="3">
    <source>
        <dbReference type="Google" id="ProtNLM"/>
    </source>
</evidence>
<keyword evidence="2" id="KW-1185">Reference proteome</keyword>
<evidence type="ECO:0000313" key="1">
    <source>
        <dbReference type="EMBL" id="MBU9856018.1"/>
    </source>
</evidence>
<dbReference type="RefSeq" id="WP_217173370.1">
    <property type="nucleotide sequence ID" value="NZ_CP126169.1"/>
</dbReference>
<reference evidence="1 2" key="1">
    <citation type="submission" date="2021-03" db="EMBL/GenBank/DDBJ databases">
        <title>Five novel Rahnella species.</title>
        <authorList>
            <person name="Brady C."/>
            <person name="Asselin J."/>
            <person name="Beer S."/>
            <person name="Bruberg M.B."/>
            <person name="Crampton B."/>
            <person name="Venter S."/>
            <person name="Arnold D."/>
            <person name="Denman S."/>
        </authorList>
    </citation>
    <scope>NUCLEOTIDE SEQUENCE [LARGE SCALE GENOMIC DNA]</scope>
    <source>
        <strain evidence="1 2">H11b</strain>
    </source>
</reference>
<sequence>MFRLIRDFRAVYNDFLSRDNNDGYCMGLSLTWLGDMLKNRTIRKPAPSAFQRYPKECIFPSVENTKLLIDTFERARLKQLNMEKRVGDYFKYSRNYFETAFFIAKYKNRKQIFLEEKYKVPGMRYTHSNISTHREIKGLDINESSSLSKQGVIIIIDFGAADDSSHAVAAFRYNKNSVYYLDANYGLYHITGSNPTEDIERIIRQKYGKFTFRGQILITA</sequence>
<gene>
    <name evidence="1" type="ORF">J1778_12100</name>
</gene>